<dbReference type="InterPro" id="IPR017979">
    <property type="entry name" value="GPCR_3_CS"/>
</dbReference>
<keyword evidence="7" id="KW-0297">G-protein coupled receptor</keyword>
<feature type="transmembrane region" description="Helical" evidence="14">
    <location>
        <begin position="620"/>
        <end position="641"/>
    </location>
</feature>
<dbReference type="PROSITE" id="PS50259">
    <property type="entry name" value="G_PROTEIN_RECEP_F3_4"/>
    <property type="match status" value="1"/>
</dbReference>
<feature type="region of interest" description="Disordered" evidence="13">
    <location>
        <begin position="1099"/>
        <end position="1159"/>
    </location>
</feature>
<evidence type="ECO:0000313" key="17">
    <source>
        <dbReference type="RefSeq" id="XP_019633284.1"/>
    </source>
</evidence>
<dbReference type="Gene3D" id="2.10.50.30">
    <property type="entry name" value="GPCR, family 3, nine cysteines domain"/>
    <property type="match status" value="1"/>
</dbReference>
<dbReference type="InterPro" id="IPR038550">
    <property type="entry name" value="GPCR_3_9-Cys_sf"/>
</dbReference>
<dbReference type="InterPro" id="IPR000162">
    <property type="entry name" value="GPCR_3_mtglu_rcpt"/>
</dbReference>
<dbReference type="PRINTS" id="PR00248">
    <property type="entry name" value="GPCRMGR"/>
</dbReference>
<proteinExistence type="inferred from homology"/>
<evidence type="ECO:0000256" key="12">
    <source>
        <dbReference type="ARBA" id="ARBA00023224"/>
    </source>
</evidence>
<dbReference type="GO" id="GO:0005886">
    <property type="term" value="C:plasma membrane"/>
    <property type="evidence" value="ECO:0007669"/>
    <property type="project" value="UniProtKB-SubCell"/>
</dbReference>
<comment type="subcellular location">
    <subcellularLocation>
        <location evidence="1">Cell membrane</location>
        <topology evidence="1">Multi-pass membrane protein</topology>
    </subcellularLocation>
</comment>
<dbReference type="Proteomes" id="UP000515135">
    <property type="component" value="Unplaced"/>
</dbReference>
<dbReference type="InterPro" id="IPR000337">
    <property type="entry name" value="GPCR_3"/>
</dbReference>
<organism evidence="16 17">
    <name type="scientific">Branchiostoma belcheri</name>
    <name type="common">Amphioxus</name>
    <dbReference type="NCBI Taxonomy" id="7741"/>
    <lineage>
        <taxon>Eukaryota</taxon>
        <taxon>Metazoa</taxon>
        <taxon>Chordata</taxon>
        <taxon>Cephalochordata</taxon>
        <taxon>Leptocardii</taxon>
        <taxon>Amphioxiformes</taxon>
        <taxon>Branchiostomatidae</taxon>
        <taxon>Branchiostoma</taxon>
    </lineage>
</organism>
<dbReference type="Pfam" id="PF00003">
    <property type="entry name" value="7tm_3"/>
    <property type="match status" value="1"/>
</dbReference>
<dbReference type="OrthoDB" id="425344at2759"/>
<dbReference type="InterPro" id="IPR011500">
    <property type="entry name" value="GPCR_3_9-Cys_dom"/>
</dbReference>
<dbReference type="InterPro" id="IPR001828">
    <property type="entry name" value="ANF_lig-bd_rcpt"/>
</dbReference>
<feature type="compositionally biased region" description="Polar residues" evidence="13">
    <location>
        <begin position="1282"/>
        <end position="1291"/>
    </location>
</feature>
<feature type="region of interest" description="Disordered" evidence="13">
    <location>
        <begin position="1198"/>
        <end position="1313"/>
    </location>
</feature>
<sequence length="1403" mass="155202">MKTLQRGEMSSNGMFYGLVLIVVWTLLGMCHGVLDKVTIVPGDVNMGGLFPLHTAGQDGDCTVLKKGKGIQRMEAMLYAIQEINKSDKILKGIKIGAQILDTCEDYSHALEQSLKFAGSLLRLDSRDVKCDDGRPAVLPKPKPLLGVIGAASSSVSIMVANILRLFQIPQISYASTSEELSDKTRFQYFSRVVPSDSYQAQAMVDIVKTLGWTYVSTVASEGNYGEKGVEAFRRLATNEGICIATEEKISRRSAGSEFQRVVMKLQEKSNARGVVLFANEDDLQGILSAARNLSANFSWVGSDAWGSKSAPVVNHNEEAEGAITILLKKVNIPGFDEYFTALNPKNNNRNAWFTEFWEETFYCKYNMMDARDGVRQCSGREKLGRDESRESRYLQEDKVQFVIDAVYALAIAFDRMHKEICGPAYATKICSQLRDIDGELLLSYIRNVSFHGASGDLIYFDDNGDAPGRYDIVQYQKLNGSYDYVTIGDWNGTLRLSGTWSFPGVQRGLVPQSVCSQPCGPAEKKLKPEKGNACCWHCVKCDGYQYLLDENTCRDCGEKWKPNATRTGCVQLDVRFLRWNSAWAMFPVCISTLGIAAAIFVITVFLRFQETPIIKACGRELSYMILSGILLVYSVTFLLVAKPSAAVCAIRRLGLGLGLTLCYAALLTKTNRIYRIFKLGKSTPKKPKYISPNSQVFICLGLVGVQMLGVIAWLIAQPPSSNVEWFRPRDPTFATGMLLCGTSDVSFISSLSYSMVLVVMSTIYAVKTRHIPDNFNETKHIGFAVYTTCIIWLAFIPIFFGTSQVVNKEEIQFMALSVSLILSATVLLCCLFAPKLYIVLLHPEMNVRPRRVSKQEAMVQQAVAKWRKAVEAPDPNETAETLTTVLSSSEALVGNKDSNGPRVKWRSDLLDTGPKDDYRGDAEGEEAAETEAATKWRKPHGHLFRLDGDEDSQILLRTSGSVGNVSPAKLRWRKVAALALQKHRAGELYRSSSGNHLKEGVKINENQNQIFPPDGEAKSTGQLSRSPYSRDNLPTRGILTNRNTNGKELESVGKYSSLRRGSLQAEDMRVKRNIISDKSSDSVHSMGNRWRRGSMHVTTLEERKEPAPDPTPPAPAPQTKKPELLRKQSSLEDDSRVRRAKESFAGWRKKSMSEDSPIVNQIVENPAPAEKKESNLPDNLPAWAAAARWRKTASSSKLLAQRTAERSKKATPQLETLVTQATGNRENSNTLKKTTDNPSNIHTNPTDVREGPFGFLQDKNSNYQNPVPIQPRVRNPPMPHNANPSNPTSMGGNKRSSKEIQDDSPTSPKTELPGIALMAIARWKQAAEATRKAKEKAIGNVEGVLGNIFQSEEEEAASQNPVVHTQRPAKGKAFSNGGVNPVKTKDTSVRVGIPASERPPSHV</sequence>
<feature type="region of interest" description="Disordered" evidence="13">
    <location>
        <begin position="892"/>
        <end position="936"/>
    </location>
</feature>
<dbReference type="InterPro" id="IPR017978">
    <property type="entry name" value="GPCR_3_C"/>
</dbReference>
<keyword evidence="3" id="KW-1003">Cell membrane</keyword>
<feature type="compositionally biased region" description="Polar residues" evidence="13">
    <location>
        <begin position="1213"/>
        <end position="1246"/>
    </location>
</feature>
<evidence type="ECO:0000256" key="9">
    <source>
        <dbReference type="ARBA" id="ARBA00023157"/>
    </source>
</evidence>
<dbReference type="Gene3D" id="3.40.50.2300">
    <property type="match status" value="2"/>
</dbReference>
<dbReference type="InterPro" id="IPR050726">
    <property type="entry name" value="mGluR"/>
</dbReference>
<name>A0A6P4ZH01_BRABE</name>
<evidence type="ECO:0000259" key="15">
    <source>
        <dbReference type="PROSITE" id="PS50259"/>
    </source>
</evidence>
<dbReference type="FunFam" id="3.40.50.2300:FF:000009">
    <property type="entry name" value="Glutamate receptor, metabotropic 4"/>
    <property type="match status" value="1"/>
</dbReference>
<keyword evidence="11" id="KW-0325">Glycoprotein</keyword>
<keyword evidence="6 14" id="KW-1133">Transmembrane helix</keyword>
<evidence type="ECO:0000256" key="10">
    <source>
        <dbReference type="ARBA" id="ARBA00023170"/>
    </source>
</evidence>
<dbReference type="RefSeq" id="XP_019633284.1">
    <property type="nucleotide sequence ID" value="XM_019777725.1"/>
</dbReference>
<feature type="transmembrane region" description="Helical" evidence="14">
    <location>
        <begin position="695"/>
        <end position="716"/>
    </location>
</feature>
<dbReference type="SUPFAM" id="SSF53822">
    <property type="entry name" value="Periplasmic binding protein-like I"/>
    <property type="match status" value="1"/>
</dbReference>
<feature type="transmembrane region" description="Helical" evidence="14">
    <location>
        <begin position="583"/>
        <end position="608"/>
    </location>
</feature>
<evidence type="ECO:0000256" key="1">
    <source>
        <dbReference type="ARBA" id="ARBA00004651"/>
    </source>
</evidence>
<dbReference type="GO" id="GO:0004930">
    <property type="term" value="F:G protein-coupled receptor activity"/>
    <property type="evidence" value="ECO:0007669"/>
    <property type="project" value="UniProtKB-KW"/>
</dbReference>
<feature type="compositionally biased region" description="Polar residues" evidence="13">
    <location>
        <begin position="1258"/>
        <end position="1267"/>
    </location>
</feature>
<feature type="transmembrane region" description="Helical" evidence="14">
    <location>
        <begin position="820"/>
        <end position="841"/>
    </location>
</feature>
<reference evidence="17" key="1">
    <citation type="submission" date="2025-08" db="UniProtKB">
        <authorList>
            <consortium name="RefSeq"/>
        </authorList>
    </citation>
    <scope>IDENTIFICATION</scope>
    <source>
        <tissue evidence="17">Gonad</tissue>
    </source>
</reference>
<feature type="region of interest" description="Disordered" evidence="13">
    <location>
        <begin position="1353"/>
        <end position="1403"/>
    </location>
</feature>
<dbReference type="PROSITE" id="PS00979">
    <property type="entry name" value="G_PROTEIN_RECEP_F3_1"/>
    <property type="match status" value="1"/>
</dbReference>
<keyword evidence="16" id="KW-1185">Reference proteome</keyword>
<dbReference type="Pfam" id="PF01094">
    <property type="entry name" value="ANF_receptor"/>
    <property type="match status" value="1"/>
</dbReference>
<evidence type="ECO:0000256" key="13">
    <source>
        <dbReference type="SAM" id="MobiDB-lite"/>
    </source>
</evidence>
<accession>A0A6P4ZH01</accession>
<evidence type="ECO:0000256" key="2">
    <source>
        <dbReference type="ARBA" id="ARBA00007242"/>
    </source>
</evidence>
<dbReference type="PRINTS" id="PR00593">
    <property type="entry name" value="MTABOTROPICR"/>
</dbReference>
<dbReference type="KEGG" id="bbel:109476721"/>
<dbReference type="PANTHER" id="PTHR24060">
    <property type="entry name" value="METABOTROPIC GLUTAMATE RECEPTOR"/>
    <property type="match status" value="1"/>
</dbReference>
<evidence type="ECO:0000256" key="3">
    <source>
        <dbReference type="ARBA" id="ARBA00022475"/>
    </source>
</evidence>
<feature type="compositionally biased region" description="Polar residues" evidence="13">
    <location>
        <begin position="1019"/>
        <end position="1029"/>
    </location>
</feature>
<evidence type="ECO:0000256" key="4">
    <source>
        <dbReference type="ARBA" id="ARBA00022692"/>
    </source>
</evidence>
<feature type="compositionally biased region" description="Basic and acidic residues" evidence="13">
    <location>
        <begin position="905"/>
        <end position="922"/>
    </location>
</feature>
<feature type="transmembrane region" description="Helical" evidence="14">
    <location>
        <begin position="653"/>
        <end position="674"/>
    </location>
</feature>
<dbReference type="PROSITE" id="PS00980">
    <property type="entry name" value="G_PROTEIN_RECEP_F3_2"/>
    <property type="match status" value="1"/>
</dbReference>
<evidence type="ECO:0000256" key="6">
    <source>
        <dbReference type="ARBA" id="ARBA00022989"/>
    </source>
</evidence>
<evidence type="ECO:0000313" key="16">
    <source>
        <dbReference type="Proteomes" id="UP000515135"/>
    </source>
</evidence>
<evidence type="ECO:0000256" key="5">
    <source>
        <dbReference type="ARBA" id="ARBA00022729"/>
    </source>
</evidence>
<keyword evidence="8 14" id="KW-0472">Membrane</keyword>
<keyword evidence="12" id="KW-0807">Transducer</keyword>
<keyword evidence="9" id="KW-1015">Disulfide bond</keyword>
<dbReference type="GeneID" id="109476721"/>
<dbReference type="InterPro" id="IPR028082">
    <property type="entry name" value="Peripla_BP_I"/>
</dbReference>
<evidence type="ECO:0000256" key="7">
    <source>
        <dbReference type="ARBA" id="ARBA00023040"/>
    </source>
</evidence>
<dbReference type="Pfam" id="PF07562">
    <property type="entry name" value="NCD3G"/>
    <property type="match status" value="1"/>
</dbReference>
<dbReference type="FunFam" id="2.10.50.30:FF:000001">
    <property type="entry name" value="metabotropic glutamate receptor 1"/>
    <property type="match status" value="1"/>
</dbReference>
<protein>
    <submittedName>
        <fullName evidence="17">Metabotropic glutamate receptor 6-like</fullName>
    </submittedName>
</protein>
<evidence type="ECO:0000256" key="8">
    <source>
        <dbReference type="ARBA" id="ARBA00023136"/>
    </source>
</evidence>
<keyword evidence="4 14" id="KW-0812">Transmembrane</keyword>
<keyword evidence="5" id="KW-0732">Signal</keyword>
<feature type="region of interest" description="Disordered" evidence="13">
    <location>
        <begin position="1005"/>
        <end position="1052"/>
    </location>
</feature>
<feature type="compositionally biased region" description="Basic and acidic residues" evidence="13">
    <location>
        <begin position="1120"/>
        <end position="1142"/>
    </location>
</feature>
<evidence type="ECO:0000256" key="11">
    <source>
        <dbReference type="ARBA" id="ARBA00023180"/>
    </source>
</evidence>
<comment type="similarity">
    <text evidence="2">Belongs to the G-protein coupled receptor 3 family.</text>
</comment>
<keyword evidence="10" id="KW-0675">Receptor</keyword>
<feature type="domain" description="G-protein coupled receptors family 3 profile" evidence="15">
    <location>
        <begin position="583"/>
        <end position="855"/>
    </location>
</feature>
<evidence type="ECO:0000256" key="14">
    <source>
        <dbReference type="SAM" id="Phobius"/>
    </source>
</evidence>
<feature type="transmembrane region" description="Helical" evidence="14">
    <location>
        <begin position="781"/>
        <end position="800"/>
    </location>
</feature>
<gene>
    <name evidence="17" type="primary">LOC109476721</name>
</gene>